<comment type="caution">
    <text evidence="1">The sequence shown here is derived from an EMBL/GenBank/DDBJ whole genome shotgun (WGS) entry which is preliminary data.</text>
</comment>
<dbReference type="Gene3D" id="1.10.10.10">
    <property type="entry name" value="Winged helix-like DNA-binding domain superfamily/Winged helix DNA-binding domain"/>
    <property type="match status" value="1"/>
</dbReference>
<sequence length="129" mass="15192">MMKELAEKGYLSIKDDISKDTGRPKHLYFLTEKGISNLSDLRQKIGKIFEFIKHRFPESGLEFDHENFLKGATFCVWSSPVEYIMQKDISIDEKMNALTYMEDDVNEILRKIKKEKLKLQKINNSKLEE</sequence>
<proteinExistence type="predicted"/>
<dbReference type="AlphaFoldDB" id="X1FNT1"/>
<name>X1FNT1_9ZZZZ</name>
<dbReference type="SUPFAM" id="SSF46785">
    <property type="entry name" value="Winged helix' DNA-binding domain"/>
    <property type="match status" value="1"/>
</dbReference>
<protein>
    <submittedName>
        <fullName evidence="1">Uncharacterized protein</fullName>
    </submittedName>
</protein>
<organism evidence="1">
    <name type="scientific">marine sediment metagenome</name>
    <dbReference type="NCBI Taxonomy" id="412755"/>
    <lineage>
        <taxon>unclassified sequences</taxon>
        <taxon>metagenomes</taxon>
        <taxon>ecological metagenomes</taxon>
    </lineage>
</organism>
<dbReference type="EMBL" id="BARU01007628">
    <property type="protein sequence ID" value="GAH46627.1"/>
    <property type="molecule type" value="Genomic_DNA"/>
</dbReference>
<gene>
    <name evidence="1" type="ORF">S03H2_15033</name>
</gene>
<evidence type="ECO:0000313" key="1">
    <source>
        <dbReference type="EMBL" id="GAH46627.1"/>
    </source>
</evidence>
<reference evidence="1" key="1">
    <citation type="journal article" date="2014" name="Front. Microbiol.">
        <title>High frequency of phylogenetically diverse reductive dehalogenase-homologous genes in deep subseafloor sedimentary metagenomes.</title>
        <authorList>
            <person name="Kawai M."/>
            <person name="Futagami T."/>
            <person name="Toyoda A."/>
            <person name="Takaki Y."/>
            <person name="Nishi S."/>
            <person name="Hori S."/>
            <person name="Arai W."/>
            <person name="Tsubouchi T."/>
            <person name="Morono Y."/>
            <person name="Uchiyama I."/>
            <person name="Ito T."/>
            <person name="Fujiyama A."/>
            <person name="Inagaki F."/>
            <person name="Takami H."/>
        </authorList>
    </citation>
    <scope>NUCLEOTIDE SEQUENCE</scope>
    <source>
        <strain evidence="1">Expedition CK06-06</strain>
    </source>
</reference>
<dbReference type="InterPro" id="IPR036388">
    <property type="entry name" value="WH-like_DNA-bd_sf"/>
</dbReference>
<dbReference type="InterPro" id="IPR036390">
    <property type="entry name" value="WH_DNA-bd_sf"/>
</dbReference>
<accession>X1FNT1</accession>